<gene>
    <name evidence="5" type="ORF">DBZ36_15015</name>
</gene>
<dbReference type="InterPro" id="IPR052193">
    <property type="entry name" value="Peptidase_C59"/>
</dbReference>
<dbReference type="Proteomes" id="UP000286482">
    <property type="component" value="Unassembled WGS sequence"/>
</dbReference>
<feature type="signal peptide" evidence="3">
    <location>
        <begin position="1"/>
        <end position="21"/>
    </location>
</feature>
<dbReference type="PANTHER" id="PTHR35527:SF2">
    <property type="entry name" value="HYDROLASE"/>
    <property type="match status" value="1"/>
</dbReference>
<dbReference type="RefSeq" id="WP_120355776.1">
    <property type="nucleotide sequence ID" value="NZ_RAQO01000008.1"/>
</dbReference>
<dbReference type="Gene3D" id="3.60.60.10">
    <property type="entry name" value="Penicillin V Acylase, Chain A"/>
    <property type="match status" value="1"/>
</dbReference>
<comment type="similarity">
    <text evidence="1">Belongs to the peptidase C59 family.</text>
</comment>
<dbReference type="SUPFAM" id="SSF56235">
    <property type="entry name" value="N-terminal nucleophile aminohydrolases (Ntn hydrolases)"/>
    <property type="match status" value="1"/>
</dbReference>
<dbReference type="PANTHER" id="PTHR35527">
    <property type="entry name" value="CHOLOYLGLYCINE HYDROLASE"/>
    <property type="match status" value="1"/>
</dbReference>
<sequence>MKKLLLTAAIAATLASSVTHACSYFHFDTPQNNTIIGRTMEIGFEAQETFFVAPRGYQLNDLPASKYGYVGIRHGATEWVSSAINEHGLNAESLALGASQYTAEDSTELGVNYLNLGAYILGNAKSVDEAVALLKTTKVETTKIEAAFDLEAGMHYAFNDGERSIVVEYTDGSGYPDIHENTLGAMTNDPIYDVQVGEAHTLLDGGSYEEAKVKFAEGSFKGFDKSPMGRFQHIVAMNHTQDNNVIENDLDGVNRGWHMVNALEIPRGSLYWRWLSDDPQMVGYSIVVDTNNNDYYFRTYDNQQIRKVDLDSINFAKVDYQEESIFSTITEYQPMVIN</sequence>
<dbReference type="InterPro" id="IPR029055">
    <property type="entry name" value="Ntn_hydrolases_N"/>
</dbReference>
<dbReference type="OrthoDB" id="9794717at2"/>
<feature type="chain" id="PRO_5019028722" evidence="3">
    <location>
        <begin position="22"/>
        <end position="338"/>
    </location>
</feature>
<protein>
    <submittedName>
        <fullName evidence="5">Linear amide C-N hydrolase</fullName>
    </submittedName>
</protein>
<name>A0A420E8G6_9ALTE</name>
<keyword evidence="3" id="KW-0732">Signal</keyword>
<dbReference type="GO" id="GO:0016787">
    <property type="term" value="F:hydrolase activity"/>
    <property type="evidence" value="ECO:0007669"/>
    <property type="project" value="UniProtKB-KW"/>
</dbReference>
<proteinExistence type="inferred from homology"/>
<reference evidence="5 6" key="1">
    <citation type="submission" date="2018-09" db="EMBL/GenBank/DDBJ databases">
        <authorList>
            <person name="Wang Z."/>
        </authorList>
    </citation>
    <scope>NUCLEOTIDE SEQUENCE [LARGE SCALE GENOMIC DNA]</scope>
    <source>
        <strain evidence="5 6">ALS 81</strain>
    </source>
</reference>
<comment type="caution">
    <text evidence="5">The sequence shown here is derived from an EMBL/GenBank/DDBJ whole genome shotgun (WGS) entry which is preliminary data.</text>
</comment>
<accession>A0A420E8G6</accession>
<dbReference type="InterPro" id="IPR029132">
    <property type="entry name" value="CBAH/NAAA_C"/>
</dbReference>
<evidence type="ECO:0000313" key="6">
    <source>
        <dbReference type="Proteomes" id="UP000286482"/>
    </source>
</evidence>
<dbReference type="Pfam" id="PF02275">
    <property type="entry name" value="CBAH"/>
    <property type="match status" value="1"/>
</dbReference>
<evidence type="ECO:0000256" key="1">
    <source>
        <dbReference type="ARBA" id="ARBA00006625"/>
    </source>
</evidence>
<organism evidence="5 6">
    <name type="scientific">Alginatibacterium sediminis</name>
    <dbReference type="NCBI Taxonomy" id="2164068"/>
    <lineage>
        <taxon>Bacteria</taxon>
        <taxon>Pseudomonadati</taxon>
        <taxon>Pseudomonadota</taxon>
        <taxon>Gammaproteobacteria</taxon>
        <taxon>Alteromonadales</taxon>
        <taxon>Alteromonadaceae</taxon>
        <taxon>Alginatibacterium</taxon>
    </lineage>
</organism>
<keyword evidence="6" id="KW-1185">Reference proteome</keyword>
<keyword evidence="2 5" id="KW-0378">Hydrolase</keyword>
<evidence type="ECO:0000256" key="3">
    <source>
        <dbReference type="SAM" id="SignalP"/>
    </source>
</evidence>
<dbReference type="EMBL" id="RAQO01000008">
    <property type="protein sequence ID" value="RKF15690.1"/>
    <property type="molecule type" value="Genomic_DNA"/>
</dbReference>
<evidence type="ECO:0000313" key="5">
    <source>
        <dbReference type="EMBL" id="RKF15690.1"/>
    </source>
</evidence>
<dbReference type="AlphaFoldDB" id="A0A420E8G6"/>
<feature type="domain" description="Choloylglycine hydrolase/NAAA C-terminal" evidence="4">
    <location>
        <begin position="22"/>
        <end position="321"/>
    </location>
</feature>
<evidence type="ECO:0000256" key="2">
    <source>
        <dbReference type="ARBA" id="ARBA00022801"/>
    </source>
</evidence>
<evidence type="ECO:0000259" key="4">
    <source>
        <dbReference type="Pfam" id="PF02275"/>
    </source>
</evidence>